<keyword evidence="3" id="KW-1185">Reference proteome</keyword>
<feature type="region of interest" description="Disordered" evidence="1">
    <location>
        <begin position="1"/>
        <end position="75"/>
    </location>
</feature>
<evidence type="ECO:0000256" key="1">
    <source>
        <dbReference type="SAM" id="MobiDB-lite"/>
    </source>
</evidence>
<reference evidence="2" key="1">
    <citation type="submission" date="2021-10" db="EMBL/GenBank/DDBJ databases">
        <title>Tropical sea cucumber genome reveals ecological adaptation and Cuvierian tubules defense mechanism.</title>
        <authorList>
            <person name="Chen T."/>
        </authorList>
    </citation>
    <scope>NUCLEOTIDE SEQUENCE</scope>
    <source>
        <strain evidence="2">Nanhai2018</strain>
        <tissue evidence="2">Muscle</tissue>
    </source>
</reference>
<evidence type="ECO:0000313" key="3">
    <source>
        <dbReference type="Proteomes" id="UP001152320"/>
    </source>
</evidence>
<comment type="caution">
    <text evidence="2">The sequence shown here is derived from an EMBL/GenBank/DDBJ whole genome shotgun (WGS) entry which is preliminary data.</text>
</comment>
<dbReference type="Proteomes" id="UP001152320">
    <property type="component" value="Chromosome 4"/>
</dbReference>
<feature type="compositionally biased region" description="Basic and acidic residues" evidence="1">
    <location>
        <begin position="16"/>
        <end position="33"/>
    </location>
</feature>
<evidence type="ECO:0000313" key="2">
    <source>
        <dbReference type="EMBL" id="KAJ8042942.1"/>
    </source>
</evidence>
<feature type="compositionally biased region" description="Basic and acidic residues" evidence="1">
    <location>
        <begin position="46"/>
        <end position="63"/>
    </location>
</feature>
<protein>
    <submittedName>
        <fullName evidence="2">Uncharacterized protein</fullName>
    </submittedName>
</protein>
<sequence>MYLKDDEDQPGNVILLRKDEDNLKETKQPRDQPMDDEDQSGNVIPLRKDEDDLKHTEQSRDQQMEMNDEFSGVSEISESTHLLNEEGTDTSRDDDTQPCLLRERATLSPFDESVIGILREEQLKVKDSEDMGINLRSYVDKEEWNRVKNALKKVTAWYKNLAHVIVLLHVKSCWEEDTLNNFTRGVEQLMNSLKEDSLNDITNFRRRTDALVKKLEETNSISTIQCNEHLKFLKEEQHGDNIEMFKGCLQNILGTTMFPTFRKLIETLFMADVVNYGGKFQAVDASESKTKEQRLDTNLREIMKGINFARFALDEIPPCKGSSLKDTVHLMERINLAIKQSYQNG</sequence>
<proteinExistence type="predicted"/>
<organism evidence="2 3">
    <name type="scientific">Holothuria leucospilota</name>
    <name type="common">Black long sea cucumber</name>
    <name type="synonym">Mertensiothuria leucospilota</name>
    <dbReference type="NCBI Taxonomy" id="206669"/>
    <lineage>
        <taxon>Eukaryota</taxon>
        <taxon>Metazoa</taxon>
        <taxon>Echinodermata</taxon>
        <taxon>Eleutherozoa</taxon>
        <taxon>Echinozoa</taxon>
        <taxon>Holothuroidea</taxon>
        <taxon>Aspidochirotacea</taxon>
        <taxon>Aspidochirotida</taxon>
        <taxon>Holothuriidae</taxon>
        <taxon>Holothuria</taxon>
    </lineage>
</organism>
<dbReference type="AlphaFoldDB" id="A0A9Q1HBB1"/>
<dbReference type="EMBL" id="JAIZAY010000004">
    <property type="protein sequence ID" value="KAJ8042942.1"/>
    <property type="molecule type" value="Genomic_DNA"/>
</dbReference>
<name>A0A9Q1HBB1_HOLLE</name>
<gene>
    <name evidence="2" type="ORF">HOLleu_09834</name>
</gene>
<accession>A0A9Q1HBB1</accession>